<sequence>MMSLFNKMLASIGIGAAKVDTKLVSERIALGGEVQGVVQIIGGSVEQTIDEIYLSLYSTYTVEVNDQKTTRQALIEKWKITEPFTIGVNEKKEIPFSFKLPLDTPISVGKTRVWLHTGLDIKNALDPADEDYIRIEPTPVMNAVLAALEGIGFRLREADCEEAPLHLRRRLPFVQEFEYVPKGGMFRGKFDEVEVIFLPESEQETEVLMQIDRRARGLGSFLAEALDLDESFIRFRVTNADIPKLREKLSTLIQRYC</sequence>
<dbReference type="Pfam" id="PF07070">
    <property type="entry name" value="Spo0M"/>
    <property type="match status" value="1"/>
</dbReference>
<dbReference type="PANTHER" id="PTHR40053">
    <property type="entry name" value="SPORULATION-CONTROL PROTEIN SPO0M"/>
    <property type="match status" value="1"/>
</dbReference>
<evidence type="ECO:0000313" key="1">
    <source>
        <dbReference type="EMBL" id="RAK18449.1"/>
    </source>
</evidence>
<dbReference type="EMBL" id="QLMH01000010">
    <property type="protein sequence ID" value="RAK18449.1"/>
    <property type="molecule type" value="Genomic_DNA"/>
</dbReference>
<protein>
    <submittedName>
        <fullName evidence="1">Sporulation-control protein</fullName>
    </submittedName>
</protein>
<organism evidence="1 2">
    <name type="scientific">Paranoxybacillus vitaminiphilus</name>
    <dbReference type="NCBI Taxonomy" id="581036"/>
    <lineage>
        <taxon>Bacteria</taxon>
        <taxon>Bacillati</taxon>
        <taxon>Bacillota</taxon>
        <taxon>Bacilli</taxon>
        <taxon>Bacillales</taxon>
        <taxon>Anoxybacillaceae</taxon>
        <taxon>Paranoxybacillus</taxon>
    </lineage>
</organism>
<reference evidence="1 2" key="1">
    <citation type="submission" date="2018-06" db="EMBL/GenBank/DDBJ databases">
        <title>Genomic Encyclopedia of Type Strains, Phase III (KMG-III): the genomes of soil and plant-associated and newly described type strains.</title>
        <authorList>
            <person name="Whitman W."/>
        </authorList>
    </citation>
    <scope>NUCLEOTIDE SEQUENCE [LARGE SCALE GENOMIC DNA]</scope>
    <source>
        <strain evidence="1 2">CGMCC 1.8979</strain>
    </source>
</reference>
<dbReference type="PANTHER" id="PTHR40053:SF1">
    <property type="entry name" value="SPORULATION-CONTROL PROTEIN SPO0M"/>
    <property type="match status" value="1"/>
</dbReference>
<evidence type="ECO:0000313" key="2">
    <source>
        <dbReference type="Proteomes" id="UP000248555"/>
    </source>
</evidence>
<accession>A0A327YJI5</accession>
<comment type="caution">
    <text evidence="1">The sequence shown here is derived from an EMBL/GenBank/DDBJ whole genome shotgun (WGS) entry which is preliminary data.</text>
</comment>
<dbReference type="InterPro" id="IPR009776">
    <property type="entry name" value="Spore_0_M"/>
</dbReference>
<name>A0A327YJI5_9BACL</name>
<gene>
    <name evidence="1" type="ORF">B0I26_11081</name>
</gene>
<dbReference type="AlphaFoldDB" id="A0A327YJI5"/>
<dbReference type="Proteomes" id="UP000248555">
    <property type="component" value="Unassembled WGS sequence"/>
</dbReference>
<keyword evidence="2" id="KW-1185">Reference proteome</keyword>
<proteinExistence type="predicted"/>